<feature type="transmembrane region" description="Helical" evidence="1">
    <location>
        <begin position="57"/>
        <end position="74"/>
    </location>
</feature>
<keyword evidence="1" id="KW-0812">Transmembrane</keyword>
<evidence type="ECO:0000313" key="3">
    <source>
        <dbReference type="Proteomes" id="UP001196068"/>
    </source>
</evidence>
<keyword evidence="1" id="KW-1133">Transmembrane helix</keyword>
<dbReference type="EMBL" id="JAAEDH010000006">
    <property type="protein sequence ID" value="MBR0654888.1"/>
    <property type="molecule type" value="Genomic_DNA"/>
</dbReference>
<feature type="transmembrane region" description="Helical" evidence="1">
    <location>
        <begin position="81"/>
        <end position="111"/>
    </location>
</feature>
<comment type="caution">
    <text evidence="2">The sequence shown here is derived from an EMBL/GenBank/DDBJ whole genome shotgun (WGS) entry which is preliminary data.</text>
</comment>
<evidence type="ECO:0000313" key="2">
    <source>
        <dbReference type="EMBL" id="MBR0654888.1"/>
    </source>
</evidence>
<gene>
    <name evidence="2" type="ORF">GXW79_07340</name>
</gene>
<reference evidence="2" key="1">
    <citation type="submission" date="2020-01" db="EMBL/GenBank/DDBJ databases">
        <authorList>
            <person name="Rat A."/>
        </authorList>
    </citation>
    <scope>NUCLEOTIDE SEQUENCE</scope>
    <source>
        <strain evidence="2">LMG 28251</strain>
    </source>
</reference>
<keyword evidence="1" id="KW-0472">Membrane</keyword>
<protein>
    <submittedName>
        <fullName evidence="2">Uncharacterized protein</fullName>
    </submittedName>
</protein>
<keyword evidence="3" id="KW-1185">Reference proteome</keyword>
<dbReference type="AlphaFoldDB" id="A0AAF1K0T4"/>
<sequence>MNRRDWTGLLIALVALAAMLAYREIWVEPRAWGAICAATPRPIACEPRAALLWLQHWQLWGGGALALGIWAFLGGPHAVRVAALAMGMIATVNFNATWGMLGAALGVWAALGAPGRPLA</sequence>
<dbReference type="RefSeq" id="WP_211873704.1">
    <property type="nucleotide sequence ID" value="NZ_JAAEDH010000006.1"/>
</dbReference>
<evidence type="ECO:0000256" key="1">
    <source>
        <dbReference type="SAM" id="Phobius"/>
    </source>
</evidence>
<proteinExistence type="predicted"/>
<dbReference type="Proteomes" id="UP001196068">
    <property type="component" value="Unassembled WGS sequence"/>
</dbReference>
<name>A0AAF1K0T4_9PROT</name>
<accession>A0AAF1K0T4</accession>
<reference evidence="2" key="2">
    <citation type="journal article" date="2021" name="Syst. Appl. Microbiol.">
        <title>Roseomonas hellenica sp. nov., isolated from roots of wild-growing Alkanna tinctoria.</title>
        <authorList>
            <person name="Rat A."/>
            <person name="Naranjo H.D."/>
            <person name="Lebbe L."/>
            <person name="Cnockaert M."/>
            <person name="Krigas N."/>
            <person name="Grigoriadou K."/>
            <person name="Maloupa E."/>
            <person name="Willems A."/>
        </authorList>
    </citation>
    <scope>NUCLEOTIDE SEQUENCE</scope>
    <source>
        <strain evidence="2">LMG 28251</strain>
    </source>
</reference>
<organism evidence="2 3">
    <name type="scientific">Plastoroseomonas arctica</name>
    <dbReference type="NCBI Taxonomy" id="1509237"/>
    <lineage>
        <taxon>Bacteria</taxon>
        <taxon>Pseudomonadati</taxon>
        <taxon>Pseudomonadota</taxon>
        <taxon>Alphaproteobacteria</taxon>
        <taxon>Acetobacterales</taxon>
        <taxon>Acetobacteraceae</taxon>
        <taxon>Plastoroseomonas</taxon>
    </lineage>
</organism>